<dbReference type="EMBL" id="JBDFQZ010000001">
    <property type="protein sequence ID" value="KAK9756014.1"/>
    <property type="molecule type" value="Genomic_DNA"/>
</dbReference>
<dbReference type="Proteomes" id="UP001443914">
    <property type="component" value="Unassembled WGS sequence"/>
</dbReference>
<dbReference type="AlphaFoldDB" id="A0AAW1NER5"/>
<sequence>MVFDSVLESYVKKSAAGVLAAQEEVSIGRIYDVSSGCGERYYIRTLLNLVKGPRSFEKIHTINGITYITYKEACYALGLLGDDKEYVDAIIQAGFGLLNFI</sequence>
<proteinExistence type="predicted"/>
<comment type="caution">
    <text evidence="1">The sequence shown here is derived from an EMBL/GenBank/DDBJ whole genome shotgun (WGS) entry which is preliminary data.</text>
</comment>
<evidence type="ECO:0000313" key="1">
    <source>
        <dbReference type="EMBL" id="KAK9756014.1"/>
    </source>
</evidence>
<accession>A0AAW1NER5</accession>
<evidence type="ECO:0000313" key="2">
    <source>
        <dbReference type="Proteomes" id="UP001443914"/>
    </source>
</evidence>
<keyword evidence="2" id="KW-1185">Reference proteome</keyword>
<organism evidence="1 2">
    <name type="scientific">Saponaria officinalis</name>
    <name type="common">Common soapwort</name>
    <name type="synonym">Lychnis saponaria</name>
    <dbReference type="NCBI Taxonomy" id="3572"/>
    <lineage>
        <taxon>Eukaryota</taxon>
        <taxon>Viridiplantae</taxon>
        <taxon>Streptophyta</taxon>
        <taxon>Embryophyta</taxon>
        <taxon>Tracheophyta</taxon>
        <taxon>Spermatophyta</taxon>
        <taxon>Magnoliopsida</taxon>
        <taxon>eudicotyledons</taxon>
        <taxon>Gunneridae</taxon>
        <taxon>Pentapetalae</taxon>
        <taxon>Caryophyllales</taxon>
        <taxon>Caryophyllaceae</taxon>
        <taxon>Caryophylleae</taxon>
        <taxon>Saponaria</taxon>
    </lineage>
</organism>
<protein>
    <submittedName>
        <fullName evidence="1">Uncharacterized protein</fullName>
    </submittedName>
</protein>
<gene>
    <name evidence="1" type="ORF">RND81_01G067100</name>
</gene>
<name>A0AAW1NER5_SAPOF</name>
<reference evidence="1" key="1">
    <citation type="submission" date="2024-03" db="EMBL/GenBank/DDBJ databases">
        <title>WGS assembly of Saponaria officinalis var. Norfolk2.</title>
        <authorList>
            <person name="Jenkins J."/>
            <person name="Shu S."/>
            <person name="Grimwood J."/>
            <person name="Barry K."/>
            <person name="Goodstein D."/>
            <person name="Schmutz J."/>
            <person name="Leebens-Mack J."/>
            <person name="Osbourn A."/>
        </authorList>
    </citation>
    <scope>NUCLEOTIDE SEQUENCE [LARGE SCALE GENOMIC DNA]</scope>
    <source>
        <strain evidence="1">JIC</strain>
    </source>
</reference>